<evidence type="ECO:0000256" key="1">
    <source>
        <dbReference type="ARBA" id="ARBA00010457"/>
    </source>
</evidence>
<organism evidence="5 6">
    <name type="scientific">Sphingorhabdus buctiana</name>
    <dbReference type="NCBI Taxonomy" id="1508805"/>
    <lineage>
        <taxon>Bacteria</taxon>
        <taxon>Pseudomonadati</taxon>
        <taxon>Pseudomonadota</taxon>
        <taxon>Alphaproteobacteria</taxon>
        <taxon>Sphingomonadales</taxon>
        <taxon>Sphingomonadaceae</taxon>
        <taxon>Sphingorhabdus</taxon>
    </lineage>
</organism>
<keyword evidence="6" id="KW-1185">Reference proteome</keyword>
<dbReference type="Proteomes" id="UP001597215">
    <property type="component" value="Unassembled WGS sequence"/>
</dbReference>
<protein>
    <submittedName>
        <fullName evidence="5">Superoxide dismutase family protein</fullName>
    </submittedName>
</protein>
<evidence type="ECO:0000313" key="6">
    <source>
        <dbReference type="Proteomes" id="UP001597215"/>
    </source>
</evidence>
<dbReference type="InterPro" id="IPR036423">
    <property type="entry name" value="SOD-like_Cu/Zn_dom_sf"/>
</dbReference>
<feature type="signal peptide" evidence="3">
    <location>
        <begin position="1"/>
        <end position="23"/>
    </location>
</feature>
<dbReference type="Pfam" id="PF00080">
    <property type="entry name" value="Sod_Cu"/>
    <property type="match status" value="1"/>
</dbReference>
<dbReference type="InterPro" id="IPR024134">
    <property type="entry name" value="SOD_Cu/Zn_/chaperone"/>
</dbReference>
<reference evidence="6" key="1">
    <citation type="journal article" date="2019" name="Int. J. Syst. Evol. Microbiol.">
        <title>The Global Catalogue of Microorganisms (GCM) 10K type strain sequencing project: providing services to taxonomists for standard genome sequencing and annotation.</title>
        <authorList>
            <consortium name="The Broad Institute Genomics Platform"/>
            <consortium name="The Broad Institute Genome Sequencing Center for Infectious Disease"/>
            <person name="Wu L."/>
            <person name="Ma J."/>
        </authorList>
    </citation>
    <scope>NUCLEOTIDE SEQUENCE [LARGE SCALE GENOMIC DNA]</scope>
    <source>
        <strain evidence="6">CGMCC 1.12449</strain>
    </source>
</reference>
<comment type="similarity">
    <text evidence="1">Belongs to the Cu-Zn superoxide dismutase family.</text>
</comment>
<evidence type="ECO:0000313" key="5">
    <source>
        <dbReference type="EMBL" id="MFD1765565.1"/>
    </source>
</evidence>
<feature type="region of interest" description="Disordered" evidence="2">
    <location>
        <begin position="82"/>
        <end position="107"/>
    </location>
</feature>
<evidence type="ECO:0000259" key="4">
    <source>
        <dbReference type="Pfam" id="PF00080"/>
    </source>
</evidence>
<evidence type="ECO:0000256" key="3">
    <source>
        <dbReference type="SAM" id="SignalP"/>
    </source>
</evidence>
<feature type="domain" description="Superoxide dismutase copper/zinc binding" evidence="4">
    <location>
        <begin position="40"/>
        <end position="168"/>
    </location>
</feature>
<accession>A0ABW4MB65</accession>
<dbReference type="SUPFAM" id="SSF49329">
    <property type="entry name" value="Cu,Zn superoxide dismutase-like"/>
    <property type="match status" value="1"/>
</dbReference>
<dbReference type="PANTHER" id="PTHR10003">
    <property type="entry name" value="SUPEROXIDE DISMUTASE CU-ZN -RELATED"/>
    <property type="match status" value="1"/>
</dbReference>
<comment type="caution">
    <text evidence="5">The sequence shown here is derived from an EMBL/GenBank/DDBJ whole genome shotgun (WGS) entry which is preliminary data.</text>
</comment>
<dbReference type="RefSeq" id="WP_381510878.1">
    <property type="nucleotide sequence ID" value="NZ_JBHUEL010000002.1"/>
</dbReference>
<keyword evidence="3" id="KW-0732">Signal</keyword>
<proteinExistence type="inferred from homology"/>
<feature type="chain" id="PRO_5046912394" evidence="3">
    <location>
        <begin position="24"/>
        <end position="172"/>
    </location>
</feature>
<name>A0ABW4MB65_9SPHN</name>
<sequence length="172" mass="17780">MRIFPLFAGLVLAGCATSQMDNATEVATAKLYRGDGSEAGVAKLVRKSDGISLEIAAAAPGQGSFGMHLHAVGKCDGPDFSSAGPHWNPAGKQHGHDNPAGAHAGDFPNLVSNAEERILFNGPVESAGWEGEGALFDADGVAVVIHEKADDYKTDPSGNSGKRIYCGVFTRG</sequence>
<dbReference type="Gene3D" id="2.60.40.200">
    <property type="entry name" value="Superoxide dismutase, copper/zinc binding domain"/>
    <property type="match status" value="1"/>
</dbReference>
<gene>
    <name evidence="5" type="ORF">ACFSAG_01755</name>
</gene>
<dbReference type="InterPro" id="IPR001424">
    <property type="entry name" value="SOD_Cu_Zn_dom"/>
</dbReference>
<evidence type="ECO:0000256" key="2">
    <source>
        <dbReference type="SAM" id="MobiDB-lite"/>
    </source>
</evidence>
<dbReference type="EMBL" id="JBHUEL010000002">
    <property type="protein sequence ID" value="MFD1765565.1"/>
    <property type="molecule type" value="Genomic_DNA"/>
</dbReference>
<dbReference type="PROSITE" id="PS51257">
    <property type="entry name" value="PROKAR_LIPOPROTEIN"/>
    <property type="match status" value="1"/>
</dbReference>